<reference evidence="3 4" key="1">
    <citation type="submission" date="2019-05" db="EMBL/GenBank/DDBJ databases">
        <title>Mikania micrantha, genome provides insights into the molecular mechanism of rapid growth.</title>
        <authorList>
            <person name="Liu B."/>
        </authorList>
    </citation>
    <scope>NUCLEOTIDE SEQUENCE [LARGE SCALE GENOMIC DNA]</scope>
    <source>
        <strain evidence="3">NLD-2019</strain>
        <tissue evidence="3">Leaf</tissue>
    </source>
</reference>
<dbReference type="InterPro" id="IPR050951">
    <property type="entry name" value="Retrovirus_Pol_polyprotein"/>
</dbReference>
<dbReference type="InterPro" id="IPR043128">
    <property type="entry name" value="Rev_trsase/Diguanyl_cyclase"/>
</dbReference>
<evidence type="ECO:0000313" key="4">
    <source>
        <dbReference type="Proteomes" id="UP000326396"/>
    </source>
</evidence>
<dbReference type="Gene3D" id="3.30.70.270">
    <property type="match status" value="1"/>
</dbReference>
<keyword evidence="4" id="KW-1185">Reference proteome</keyword>
<dbReference type="OrthoDB" id="2013610at2759"/>
<accession>A0A5N6LPJ1</accession>
<evidence type="ECO:0000313" key="3">
    <source>
        <dbReference type="EMBL" id="KAD2394066.1"/>
    </source>
</evidence>
<dbReference type="FunFam" id="3.30.70.270:FF:000020">
    <property type="entry name" value="Transposon Tf2-6 polyprotein-like Protein"/>
    <property type="match status" value="1"/>
</dbReference>
<dbReference type="PANTHER" id="PTHR37984:SF5">
    <property type="entry name" value="PROTEIN NYNRIN-LIKE"/>
    <property type="match status" value="1"/>
</dbReference>
<dbReference type="GO" id="GO:0003824">
    <property type="term" value="F:catalytic activity"/>
    <property type="evidence" value="ECO:0007669"/>
    <property type="project" value="UniProtKB-KW"/>
</dbReference>
<feature type="domain" description="Reverse transcriptase/retrotransposon-derived protein RNase H-like" evidence="2">
    <location>
        <begin position="89"/>
        <end position="183"/>
    </location>
</feature>
<dbReference type="PANTHER" id="PTHR37984">
    <property type="entry name" value="PROTEIN CBG26694"/>
    <property type="match status" value="1"/>
</dbReference>
<gene>
    <name evidence="3" type="ORF">E3N88_41043</name>
</gene>
<dbReference type="EMBL" id="SZYD01000019">
    <property type="protein sequence ID" value="KAD2394066.1"/>
    <property type="molecule type" value="Genomic_DNA"/>
</dbReference>
<proteinExistence type="predicted"/>
<name>A0A5N6LPJ1_9ASTR</name>
<protein>
    <recommendedName>
        <fullName evidence="2">Reverse transcriptase/retrotransposon-derived protein RNase H-like domain-containing protein</fullName>
    </recommendedName>
</protein>
<comment type="caution">
    <text evidence="3">The sequence shown here is derived from an EMBL/GenBank/DDBJ whole genome shotgun (WGS) entry which is preliminary data.</text>
</comment>
<keyword evidence="1" id="KW-0511">Multifunctional enzyme</keyword>
<dbReference type="SUPFAM" id="SSF56672">
    <property type="entry name" value="DNA/RNA polymerases"/>
    <property type="match status" value="1"/>
</dbReference>
<dbReference type="CDD" id="cd09274">
    <property type="entry name" value="RNase_HI_RT_Ty3"/>
    <property type="match status" value="1"/>
</dbReference>
<dbReference type="InterPro" id="IPR043502">
    <property type="entry name" value="DNA/RNA_pol_sf"/>
</dbReference>
<dbReference type="Pfam" id="PF17919">
    <property type="entry name" value="RT_RNaseH_2"/>
    <property type="match status" value="1"/>
</dbReference>
<dbReference type="AlphaFoldDB" id="A0A5N6LPJ1"/>
<dbReference type="InterPro" id="IPR041577">
    <property type="entry name" value="RT_RNaseH_2"/>
</dbReference>
<sequence length="318" mass="36022">MRQHSLKAKRSKRSFGGSKVEYLGHIIIQVGVATGPHKIKAIQEWPVPISVKQLRGFLGLVGYYRRFIKGFGGIAKPLTDLLKKDAFVWSIKAQNAFEDLKVALSSPPVFALPDFNKVFVIETDASAKELGAVLMQENHPLAFISKALSIRQQALSVYEKELLAILLAIKQWRHYLMVKHFIIKTDQQSLKHLLSQKITTPLQQIWLSKLLGYDYEIQYKMGRKNVVADALSRVQGPALLQMDVNSFTPNLWQRIQKGWETDPILSTIIKELQKGNPIKNRSWDGQALRRKSKLLIANDVNLRTDIIHMCHASSVGGH</sequence>
<evidence type="ECO:0000256" key="1">
    <source>
        <dbReference type="ARBA" id="ARBA00023268"/>
    </source>
</evidence>
<dbReference type="Proteomes" id="UP000326396">
    <property type="component" value="Linkage Group LG9"/>
</dbReference>
<evidence type="ECO:0000259" key="2">
    <source>
        <dbReference type="Pfam" id="PF17919"/>
    </source>
</evidence>
<organism evidence="3 4">
    <name type="scientific">Mikania micrantha</name>
    <name type="common">bitter vine</name>
    <dbReference type="NCBI Taxonomy" id="192012"/>
    <lineage>
        <taxon>Eukaryota</taxon>
        <taxon>Viridiplantae</taxon>
        <taxon>Streptophyta</taxon>
        <taxon>Embryophyta</taxon>
        <taxon>Tracheophyta</taxon>
        <taxon>Spermatophyta</taxon>
        <taxon>Magnoliopsida</taxon>
        <taxon>eudicotyledons</taxon>
        <taxon>Gunneridae</taxon>
        <taxon>Pentapetalae</taxon>
        <taxon>asterids</taxon>
        <taxon>campanulids</taxon>
        <taxon>Asterales</taxon>
        <taxon>Asteraceae</taxon>
        <taxon>Asteroideae</taxon>
        <taxon>Heliantheae alliance</taxon>
        <taxon>Eupatorieae</taxon>
        <taxon>Mikania</taxon>
    </lineage>
</organism>